<proteinExistence type="predicted"/>
<dbReference type="EMBL" id="QWEH01000008">
    <property type="protein sequence ID" value="RHW31685.1"/>
    <property type="molecule type" value="Genomic_DNA"/>
</dbReference>
<feature type="coiled-coil region" evidence="1">
    <location>
        <begin position="89"/>
        <end position="119"/>
    </location>
</feature>
<reference evidence="3 4" key="1">
    <citation type="journal article" date="2007" name="Int. J. Syst. Evol. Microbiol.">
        <title>Oceanobacillus profundus sp. nov., isolated from a deep-sea sediment core.</title>
        <authorList>
            <person name="Kim Y.G."/>
            <person name="Choi D.H."/>
            <person name="Hyun S."/>
            <person name="Cho B.C."/>
        </authorList>
    </citation>
    <scope>NUCLEOTIDE SEQUENCE [LARGE SCALE GENOMIC DNA]</scope>
    <source>
        <strain evidence="3 4">DSM 18246</strain>
    </source>
</reference>
<evidence type="ECO:0000313" key="4">
    <source>
        <dbReference type="Proteomes" id="UP000285456"/>
    </source>
</evidence>
<gene>
    <name evidence="3" type="ORF">D1B32_13265</name>
</gene>
<feature type="transmembrane region" description="Helical" evidence="2">
    <location>
        <begin position="7"/>
        <end position="25"/>
    </location>
</feature>
<dbReference type="Gene3D" id="1.10.287.4300">
    <property type="entry name" value="Stage III sporulation protein AH-like"/>
    <property type="match status" value="1"/>
</dbReference>
<evidence type="ECO:0000313" key="3">
    <source>
        <dbReference type="EMBL" id="RHW31685.1"/>
    </source>
</evidence>
<accession>A0A417YG61</accession>
<organism evidence="3 4">
    <name type="scientific">Oceanobacillus profundus</name>
    <dbReference type="NCBI Taxonomy" id="372463"/>
    <lineage>
        <taxon>Bacteria</taxon>
        <taxon>Bacillati</taxon>
        <taxon>Bacillota</taxon>
        <taxon>Bacilli</taxon>
        <taxon>Bacillales</taxon>
        <taxon>Bacillaceae</taxon>
        <taxon>Oceanobacillus</taxon>
    </lineage>
</organism>
<comment type="caution">
    <text evidence="3">The sequence shown here is derived from an EMBL/GenBank/DDBJ whole genome shotgun (WGS) entry which is preliminary data.</text>
</comment>
<keyword evidence="4" id="KW-1185">Reference proteome</keyword>
<dbReference type="Pfam" id="PF12685">
    <property type="entry name" value="SpoIIIAH"/>
    <property type="match status" value="1"/>
</dbReference>
<evidence type="ECO:0000256" key="2">
    <source>
        <dbReference type="SAM" id="Phobius"/>
    </source>
</evidence>
<keyword evidence="2" id="KW-0472">Membrane</keyword>
<dbReference type="OrthoDB" id="2939102at2"/>
<keyword evidence="2" id="KW-1133">Transmembrane helix</keyword>
<dbReference type="InterPro" id="IPR024232">
    <property type="entry name" value="SpoIIIAH"/>
</dbReference>
<protein>
    <submittedName>
        <fullName evidence="3">SpoIIIAH-like family protein</fullName>
    </submittedName>
</protein>
<keyword evidence="2" id="KW-0812">Transmembrane</keyword>
<dbReference type="InterPro" id="IPR038503">
    <property type="entry name" value="SpoIIIAH_sf"/>
</dbReference>
<dbReference type="Proteomes" id="UP000285456">
    <property type="component" value="Unassembled WGS sequence"/>
</dbReference>
<name>A0A417YG61_9BACI</name>
<keyword evidence="1" id="KW-0175">Coiled coil</keyword>
<dbReference type="RefSeq" id="WP_095306961.1">
    <property type="nucleotide sequence ID" value="NZ_JAMAWL010000001.1"/>
</dbReference>
<sequence length="188" mass="20827">MLKKQTVWLLTMLSLMIVLSVYYMLSPNGDDLAYIEDGQPASEKASTTAGTGDTEDAENAEVDDITNLGQDELFATIRMEVQDDRSKKISRLTDVVASASANAEEKEQALNEIDVLENLDAKEAILEEQIVGATGYEDVLVRSEAEKVHVHVKVEELTNTEVVNIMQMVRDEFGEDVKTEVNFQPTGK</sequence>
<evidence type="ECO:0000256" key="1">
    <source>
        <dbReference type="SAM" id="Coils"/>
    </source>
</evidence>
<dbReference type="AlphaFoldDB" id="A0A417YG61"/>